<keyword evidence="2" id="KW-1185">Reference proteome</keyword>
<dbReference type="EnsemblMetazoa" id="XM_038208848.1">
    <property type="protein sequence ID" value="XP_038064776.1"/>
    <property type="gene ID" value="LOC119735146"/>
</dbReference>
<protein>
    <submittedName>
        <fullName evidence="1">Uncharacterized protein</fullName>
    </submittedName>
</protein>
<reference evidence="1" key="1">
    <citation type="submission" date="2022-11" db="UniProtKB">
        <authorList>
            <consortium name="EnsemblMetazoa"/>
        </authorList>
    </citation>
    <scope>IDENTIFICATION</scope>
</reference>
<accession>A0A914AMN4</accession>
<dbReference type="Gene3D" id="2.130.10.10">
    <property type="entry name" value="YVTN repeat-like/Quinoprotein amine dehydrogenase"/>
    <property type="match status" value="1"/>
</dbReference>
<dbReference type="InterPro" id="IPR011047">
    <property type="entry name" value="Quinoprotein_ADH-like_sf"/>
</dbReference>
<dbReference type="RefSeq" id="XP_038064776.1">
    <property type="nucleotide sequence ID" value="XM_038208848.1"/>
</dbReference>
<sequence length="377" mass="43481">MRAYHLDRNWATNCFHSKGFTLGWKKPNDYHRIVRVDGDLLAIDNEFTTPQSIKVYDIRRRTLQCVIAPVESTIAPVAGGIKFTDGVIVVPCLGGVACAFDARTGKLLQKIDLHLGSRYMLLFFDGELVITYECAANKRENNEKFCDIYVSCVKDGQLQRTLTVDLTDGVKVCYYNVDYRDKMVAAVYNDDYIRVWDARSGECLHQLKCPGEESKVKLGDNVIVGFSKAFDMEVCDIIIWSQDTGECQKVIREVPSHRYVRPYAYVLNNLIIYYDQISGPGDHFYFMYVYNLRKESGMEKVHHCGDPRRNETKSVYIVLEEPEYRCEKAWPSAVCNATPNGLVRLFDAGTNHIIWIDDIRMILIDNKKHKLRVHHYW</sequence>
<dbReference type="InterPro" id="IPR015943">
    <property type="entry name" value="WD40/YVTN_repeat-like_dom_sf"/>
</dbReference>
<name>A0A914AMN4_PATMI</name>
<dbReference type="AlphaFoldDB" id="A0A914AMN4"/>
<proteinExistence type="predicted"/>
<dbReference type="Proteomes" id="UP000887568">
    <property type="component" value="Unplaced"/>
</dbReference>
<organism evidence="1 2">
    <name type="scientific">Patiria miniata</name>
    <name type="common">Bat star</name>
    <name type="synonym">Asterina miniata</name>
    <dbReference type="NCBI Taxonomy" id="46514"/>
    <lineage>
        <taxon>Eukaryota</taxon>
        <taxon>Metazoa</taxon>
        <taxon>Echinodermata</taxon>
        <taxon>Eleutherozoa</taxon>
        <taxon>Asterozoa</taxon>
        <taxon>Asteroidea</taxon>
        <taxon>Valvatacea</taxon>
        <taxon>Valvatida</taxon>
        <taxon>Asterinidae</taxon>
        <taxon>Patiria</taxon>
    </lineage>
</organism>
<dbReference type="GeneID" id="119735146"/>
<evidence type="ECO:0000313" key="2">
    <source>
        <dbReference type="Proteomes" id="UP000887568"/>
    </source>
</evidence>
<evidence type="ECO:0000313" key="1">
    <source>
        <dbReference type="EnsemblMetazoa" id="XP_038064776.1"/>
    </source>
</evidence>
<dbReference type="SUPFAM" id="SSF50998">
    <property type="entry name" value="Quinoprotein alcohol dehydrogenase-like"/>
    <property type="match status" value="1"/>
</dbReference>